<dbReference type="Pfam" id="PF12937">
    <property type="entry name" value="F-box-like"/>
    <property type="match status" value="1"/>
</dbReference>
<dbReference type="SUPFAM" id="SSF81383">
    <property type="entry name" value="F-box domain"/>
    <property type="match status" value="1"/>
</dbReference>
<evidence type="ECO:0000259" key="1">
    <source>
        <dbReference type="PROSITE" id="PS50181"/>
    </source>
</evidence>
<gene>
    <name evidence="2" type="ORF">AAF712_006801</name>
</gene>
<organism evidence="2 3">
    <name type="scientific">Marasmius tenuissimus</name>
    <dbReference type="NCBI Taxonomy" id="585030"/>
    <lineage>
        <taxon>Eukaryota</taxon>
        <taxon>Fungi</taxon>
        <taxon>Dikarya</taxon>
        <taxon>Basidiomycota</taxon>
        <taxon>Agaricomycotina</taxon>
        <taxon>Agaricomycetes</taxon>
        <taxon>Agaricomycetidae</taxon>
        <taxon>Agaricales</taxon>
        <taxon>Marasmiineae</taxon>
        <taxon>Marasmiaceae</taxon>
        <taxon>Marasmius</taxon>
    </lineage>
</organism>
<feature type="domain" description="F-box" evidence="1">
    <location>
        <begin position="80"/>
        <end position="136"/>
    </location>
</feature>
<dbReference type="InterPro" id="IPR036047">
    <property type="entry name" value="F-box-like_dom_sf"/>
</dbReference>
<keyword evidence="3" id="KW-1185">Reference proteome</keyword>
<sequence length="188" mass="21460">MDNGSLYASSSARTSIIDGLFRNRTITSSDRHTISQFLLDAEQEMQRHDAEIWRLRIALHILETKKSGLKKSMDRCHSLLSPVHRLPTEILMEILSIACEENELDPSPPPNVMKLSRVCGRWREVICSAPKLWSSITIRFGYWKGKFPALEKMVPRPGKDGSPFLGTFQHAAVEIGAEFLHWIWSGWD</sequence>
<proteinExistence type="predicted"/>
<protein>
    <recommendedName>
        <fullName evidence="1">F-box domain-containing protein</fullName>
    </recommendedName>
</protein>
<dbReference type="Proteomes" id="UP001437256">
    <property type="component" value="Unassembled WGS sequence"/>
</dbReference>
<name>A0ABR2ZX60_9AGAR</name>
<dbReference type="PROSITE" id="PS50181">
    <property type="entry name" value="FBOX"/>
    <property type="match status" value="1"/>
</dbReference>
<dbReference type="EMBL" id="JBBXMP010000038">
    <property type="protein sequence ID" value="KAL0066176.1"/>
    <property type="molecule type" value="Genomic_DNA"/>
</dbReference>
<dbReference type="InterPro" id="IPR001810">
    <property type="entry name" value="F-box_dom"/>
</dbReference>
<comment type="caution">
    <text evidence="2">The sequence shown here is derived from an EMBL/GenBank/DDBJ whole genome shotgun (WGS) entry which is preliminary data.</text>
</comment>
<dbReference type="Gene3D" id="1.20.1280.50">
    <property type="match status" value="1"/>
</dbReference>
<evidence type="ECO:0000313" key="3">
    <source>
        <dbReference type="Proteomes" id="UP001437256"/>
    </source>
</evidence>
<reference evidence="2 3" key="1">
    <citation type="submission" date="2024-05" db="EMBL/GenBank/DDBJ databases">
        <title>A draft genome resource for the thread blight pathogen Marasmius tenuissimus strain MS-2.</title>
        <authorList>
            <person name="Yulfo-Soto G.E."/>
            <person name="Baruah I.K."/>
            <person name="Amoako-Attah I."/>
            <person name="Bukari Y."/>
            <person name="Meinhardt L.W."/>
            <person name="Bailey B.A."/>
            <person name="Cohen S.P."/>
        </authorList>
    </citation>
    <scope>NUCLEOTIDE SEQUENCE [LARGE SCALE GENOMIC DNA]</scope>
    <source>
        <strain evidence="2 3">MS-2</strain>
    </source>
</reference>
<accession>A0ABR2ZX60</accession>
<evidence type="ECO:0000313" key="2">
    <source>
        <dbReference type="EMBL" id="KAL0066176.1"/>
    </source>
</evidence>